<accession>R7VHK9</accession>
<dbReference type="EnsemblMetazoa" id="CapteT187156">
    <property type="protein sequence ID" value="CapteP187156"/>
    <property type="gene ID" value="CapteG187156"/>
</dbReference>
<dbReference type="AlphaFoldDB" id="R7VHK9"/>
<reference evidence="2" key="3">
    <citation type="submission" date="2015-06" db="UniProtKB">
        <authorList>
            <consortium name="EnsemblMetazoa"/>
        </authorList>
    </citation>
    <scope>IDENTIFICATION</scope>
</reference>
<dbReference type="EMBL" id="AMQN01016492">
    <property type="status" value="NOT_ANNOTATED_CDS"/>
    <property type="molecule type" value="Genomic_DNA"/>
</dbReference>
<organism evidence="1">
    <name type="scientific">Capitella teleta</name>
    <name type="common">Polychaete worm</name>
    <dbReference type="NCBI Taxonomy" id="283909"/>
    <lineage>
        <taxon>Eukaryota</taxon>
        <taxon>Metazoa</taxon>
        <taxon>Spiralia</taxon>
        <taxon>Lophotrochozoa</taxon>
        <taxon>Annelida</taxon>
        <taxon>Polychaeta</taxon>
        <taxon>Sedentaria</taxon>
        <taxon>Scolecida</taxon>
        <taxon>Capitellidae</taxon>
        <taxon>Capitella</taxon>
    </lineage>
</organism>
<name>R7VHK9_CAPTE</name>
<reference evidence="1 3" key="2">
    <citation type="journal article" date="2013" name="Nature">
        <title>Insights into bilaterian evolution from three spiralian genomes.</title>
        <authorList>
            <person name="Simakov O."/>
            <person name="Marletaz F."/>
            <person name="Cho S.J."/>
            <person name="Edsinger-Gonzales E."/>
            <person name="Havlak P."/>
            <person name="Hellsten U."/>
            <person name="Kuo D.H."/>
            <person name="Larsson T."/>
            <person name="Lv J."/>
            <person name="Arendt D."/>
            <person name="Savage R."/>
            <person name="Osoegawa K."/>
            <person name="de Jong P."/>
            <person name="Grimwood J."/>
            <person name="Chapman J.A."/>
            <person name="Shapiro H."/>
            <person name="Aerts A."/>
            <person name="Otillar R.P."/>
            <person name="Terry A.Y."/>
            <person name="Boore J.L."/>
            <person name="Grigoriev I.V."/>
            <person name="Lindberg D.R."/>
            <person name="Seaver E.C."/>
            <person name="Weisblat D.A."/>
            <person name="Putnam N.H."/>
            <person name="Rokhsar D.S."/>
        </authorList>
    </citation>
    <scope>NUCLEOTIDE SEQUENCE</scope>
    <source>
        <strain evidence="1 3">I ESC-2004</strain>
    </source>
</reference>
<gene>
    <name evidence="1" type="ORF">CAPTEDRAFT_187156</name>
</gene>
<evidence type="ECO:0000313" key="3">
    <source>
        <dbReference type="Proteomes" id="UP000014760"/>
    </source>
</evidence>
<dbReference type="EMBL" id="KB292122">
    <property type="protein sequence ID" value="ELU18104.1"/>
    <property type="molecule type" value="Genomic_DNA"/>
</dbReference>
<sequence>MAQPAWPEQLAHHLHRQEERAHVKDHAEKVFPCDGADPQLVKQFLRELELVPMDCRLQVFERMARGSLLREFLHWQRGNNAVPLDQRWGPLKTHVLAAFVSQDTDGTMKKELFKCKRGTSESIVSFNRRFRELAAEAYPLRYDPQGVVIPRNRDQVEALVKTSTTYCFGAASDAELAYQGEERCVNRVPWFVFQRVAPAIMLHQARLRLWNIQDPSGSFQKAMGCHRARGKDVL</sequence>
<keyword evidence="3" id="KW-1185">Reference proteome</keyword>
<proteinExistence type="predicted"/>
<evidence type="ECO:0000313" key="2">
    <source>
        <dbReference type="EnsemblMetazoa" id="CapteP187156"/>
    </source>
</evidence>
<dbReference type="OrthoDB" id="8066225at2759"/>
<dbReference type="Proteomes" id="UP000014760">
    <property type="component" value="Unassembled WGS sequence"/>
</dbReference>
<dbReference type="HOGENOM" id="CLU_1185997_0_0_1"/>
<protein>
    <recommendedName>
        <fullName evidence="4">Retrotransposon gag domain-containing protein</fullName>
    </recommendedName>
</protein>
<evidence type="ECO:0008006" key="4">
    <source>
        <dbReference type="Google" id="ProtNLM"/>
    </source>
</evidence>
<reference evidence="3" key="1">
    <citation type="submission" date="2012-12" db="EMBL/GenBank/DDBJ databases">
        <authorList>
            <person name="Hellsten U."/>
            <person name="Grimwood J."/>
            <person name="Chapman J.A."/>
            <person name="Shapiro H."/>
            <person name="Aerts A."/>
            <person name="Otillar R.P."/>
            <person name="Terry A.Y."/>
            <person name="Boore J.L."/>
            <person name="Simakov O."/>
            <person name="Marletaz F."/>
            <person name="Cho S.-J."/>
            <person name="Edsinger-Gonzales E."/>
            <person name="Havlak P."/>
            <person name="Kuo D.-H."/>
            <person name="Larsson T."/>
            <person name="Lv J."/>
            <person name="Arendt D."/>
            <person name="Savage R."/>
            <person name="Osoegawa K."/>
            <person name="de Jong P."/>
            <person name="Lindberg D.R."/>
            <person name="Seaver E.C."/>
            <person name="Weisblat D.A."/>
            <person name="Putnam N.H."/>
            <person name="Grigoriev I.V."/>
            <person name="Rokhsar D.S."/>
        </authorList>
    </citation>
    <scope>NUCLEOTIDE SEQUENCE</scope>
    <source>
        <strain evidence="3">I ESC-2004</strain>
    </source>
</reference>
<evidence type="ECO:0000313" key="1">
    <source>
        <dbReference type="EMBL" id="ELU18104.1"/>
    </source>
</evidence>
<dbReference type="EMBL" id="AMQN01016491">
    <property type="status" value="NOT_ANNOTATED_CDS"/>
    <property type="molecule type" value="Genomic_DNA"/>
</dbReference>